<dbReference type="GO" id="GO:0006979">
    <property type="term" value="P:response to oxidative stress"/>
    <property type="evidence" value="ECO:0007669"/>
    <property type="project" value="UniProtKB-ARBA"/>
</dbReference>
<evidence type="ECO:0000256" key="11">
    <source>
        <dbReference type="ARBA" id="ARBA00023239"/>
    </source>
</evidence>
<dbReference type="Gene3D" id="1.10.8.50">
    <property type="match status" value="1"/>
</dbReference>
<dbReference type="InterPro" id="IPR015887">
    <property type="entry name" value="DNA_glyclase_Znf_dom_DNA_BS"/>
</dbReference>
<dbReference type="PROSITE" id="PS51068">
    <property type="entry name" value="FPG_CAT"/>
    <property type="match status" value="1"/>
</dbReference>
<evidence type="ECO:0000256" key="14">
    <source>
        <dbReference type="ARBA" id="ARBA00044632"/>
    </source>
</evidence>
<protein>
    <recommendedName>
        <fullName evidence="3">DNA-(apurinic or apyrimidinic site) lyase</fullName>
        <ecNumber evidence="3">4.2.99.18</ecNumber>
    </recommendedName>
</protein>
<keyword evidence="7" id="KW-0378">Hydrolase</keyword>
<dbReference type="PROSITE" id="PS01242">
    <property type="entry name" value="ZF_FPG_1"/>
    <property type="match status" value="1"/>
</dbReference>
<keyword evidence="12" id="KW-0511">Multifunctional enzyme</keyword>
<dbReference type="EMBL" id="JABEPQ010000004">
    <property type="protein sequence ID" value="NNM47645.1"/>
    <property type="molecule type" value="Genomic_DNA"/>
</dbReference>
<proteinExistence type="inferred from homology"/>
<sequence length="283" mass="31407">MPEGHTLFALARDLDAAFAGTRPVVTSPQGRFAAGAALLSGRELLHATSWGKHLFVEFEGDAWLHVHLGLIGKFSVDERGYAGELPVVGQVRLRLETDAHVADLRGPNLCAVITPEQVEAVRSRLGPDPLRVDAADPLRPDPEPEVAWRRISRSSKGIGELLMDQAVLAGVGNVYRCEVLFRLRVDPFRPGLELRRSTWDAIWLDLVDLLPLGVATGRIVTVAEQVEEVRAAMADGTVERLDERISYVYKRTGEPCRVCGSRIRSRQVAGRTLYWCGRCQRRR</sequence>
<comment type="cofactor">
    <cofactor evidence="1">
        <name>Zn(2+)</name>
        <dbReference type="ChEBI" id="CHEBI:29105"/>
    </cofactor>
</comment>
<evidence type="ECO:0000256" key="10">
    <source>
        <dbReference type="ARBA" id="ARBA00023204"/>
    </source>
</evidence>
<dbReference type="GO" id="GO:0008534">
    <property type="term" value="F:oxidized purine nucleobase lesion DNA N-glycosylase activity"/>
    <property type="evidence" value="ECO:0007669"/>
    <property type="project" value="UniProtKB-ARBA"/>
</dbReference>
<dbReference type="Pfam" id="PF06827">
    <property type="entry name" value="zf-FPG_IleRS"/>
    <property type="match status" value="1"/>
</dbReference>
<organism evidence="18 19">
    <name type="scientific">Knoellia koreensis</name>
    <dbReference type="NCBI Taxonomy" id="2730921"/>
    <lineage>
        <taxon>Bacteria</taxon>
        <taxon>Bacillati</taxon>
        <taxon>Actinomycetota</taxon>
        <taxon>Actinomycetes</taxon>
        <taxon>Micrococcales</taxon>
        <taxon>Intrasporangiaceae</taxon>
        <taxon>Knoellia</taxon>
    </lineage>
</organism>
<dbReference type="PROSITE" id="PS51066">
    <property type="entry name" value="ZF_FPG_2"/>
    <property type="match status" value="1"/>
</dbReference>
<dbReference type="GO" id="GO:0008270">
    <property type="term" value="F:zinc ion binding"/>
    <property type="evidence" value="ECO:0007669"/>
    <property type="project" value="UniProtKB-KW"/>
</dbReference>
<evidence type="ECO:0000256" key="12">
    <source>
        <dbReference type="ARBA" id="ARBA00023268"/>
    </source>
</evidence>
<feature type="domain" description="FPG-type" evidence="16">
    <location>
        <begin position="247"/>
        <end position="281"/>
    </location>
</feature>
<evidence type="ECO:0000256" key="5">
    <source>
        <dbReference type="ARBA" id="ARBA00022763"/>
    </source>
</evidence>
<evidence type="ECO:0000256" key="3">
    <source>
        <dbReference type="ARBA" id="ARBA00012720"/>
    </source>
</evidence>
<dbReference type="SUPFAM" id="SSF81624">
    <property type="entry name" value="N-terminal domain of MutM-like DNA repair proteins"/>
    <property type="match status" value="1"/>
</dbReference>
<dbReference type="GO" id="GO:0000703">
    <property type="term" value="F:oxidized pyrimidine nucleobase lesion DNA N-glycosylase activity"/>
    <property type="evidence" value="ECO:0007669"/>
    <property type="project" value="TreeGrafter"/>
</dbReference>
<dbReference type="PANTHER" id="PTHR42697">
    <property type="entry name" value="ENDONUCLEASE 8"/>
    <property type="match status" value="1"/>
</dbReference>
<dbReference type="GO" id="GO:0003684">
    <property type="term" value="F:damaged DNA binding"/>
    <property type="evidence" value="ECO:0007669"/>
    <property type="project" value="InterPro"/>
</dbReference>
<dbReference type="SUPFAM" id="SSF57716">
    <property type="entry name" value="Glucocorticoid receptor-like (DNA-binding domain)"/>
    <property type="match status" value="1"/>
</dbReference>
<evidence type="ECO:0000256" key="6">
    <source>
        <dbReference type="ARBA" id="ARBA00022771"/>
    </source>
</evidence>
<dbReference type="SMART" id="SM00898">
    <property type="entry name" value="Fapy_DNA_glyco"/>
    <property type="match status" value="1"/>
</dbReference>
<dbReference type="InterPro" id="IPR015886">
    <property type="entry name" value="H2TH_FPG"/>
</dbReference>
<dbReference type="FunFam" id="1.10.8.50:FF:000003">
    <property type="entry name" value="Formamidopyrimidine-DNA glycosylase"/>
    <property type="match status" value="1"/>
</dbReference>
<evidence type="ECO:0000256" key="7">
    <source>
        <dbReference type="ARBA" id="ARBA00022801"/>
    </source>
</evidence>
<keyword evidence="10" id="KW-0234">DNA repair</keyword>
<keyword evidence="6 15" id="KW-0863">Zinc-finger</keyword>
<evidence type="ECO:0000256" key="8">
    <source>
        <dbReference type="ARBA" id="ARBA00022833"/>
    </source>
</evidence>
<evidence type="ECO:0000256" key="2">
    <source>
        <dbReference type="ARBA" id="ARBA00009409"/>
    </source>
</evidence>
<keyword evidence="9" id="KW-0238">DNA-binding</keyword>
<dbReference type="RefSeq" id="WP_171244764.1">
    <property type="nucleotide sequence ID" value="NZ_JABEPQ010000004.1"/>
</dbReference>
<comment type="catalytic activity">
    <reaction evidence="14">
        <text>2'-deoxyribonucleotide-(2'-deoxyribose 5'-phosphate)-2'-deoxyribonucleotide-DNA = a 3'-end 2'-deoxyribonucleotide-(2,3-dehydro-2,3-deoxyribose 5'-phosphate)-DNA + a 5'-end 5'-phospho-2'-deoxyribonucleoside-DNA + H(+)</text>
        <dbReference type="Rhea" id="RHEA:66592"/>
        <dbReference type="Rhea" id="RHEA-COMP:13180"/>
        <dbReference type="Rhea" id="RHEA-COMP:16897"/>
        <dbReference type="Rhea" id="RHEA-COMP:17067"/>
        <dbReference type="ChEBI" id="CHEBI:15378"/>
        <dbReference type="ChEBI" id="CHEBI:136412"/>
        <dbReference type="ChEBI" id="CHEBI:157695"/>
        <dbReference type="ChEBI" id="CHEBI:167181"/>
        <dbReference type="EC" id="4.2.99.18"/>
    </reaction>
</comment>
<comment type="caution">
    <text evidence="18">The sequence shown here is derived from an EMBL/GenBank/DDBJ whole genome shotgun (WGS) entry which is preliminary data.</text>
</comment>
<dbReference type="GO" id="GO:0003690">
    <property type="term" value="F:double-stranded DNA binding"/>
    <property type="evidence" value="ECO:0007669"/>
    <property type="project" value="UniProtKB-ARBA"/>
</dbReference>
<name>A0A849HI69_9MICO</name>
<dbReference type="GO" id="GO:0006284">
    <property type="term" value="P:base-excision repair"/>
    <property type="evidence" value="ECO:0007669"/>
    <property type="project" value="InterPro"/>
</dbReference>
<dbReference type="PANTHER" id="PTHR42697:SF3">
    <property type="entry name" value="ENDONUCLEASE 8 1"/>
    <property type="match status" value="1"/>
</dbReference>
<keyword evidence="13" id="KW-0326">Glycosidase</keyword>
<dbReference type="CDD" id="cd08970">
    <property type="entry name" value="AcNei1_N"/>
    <property type="match status" value="1"/>
</dbReference>
<dbReference type="InterPro" id="IPR035937">
    <property type="entry name" value="FPG_N"/>
</dbReference>
<evidence type="ECO:0000256" key="4">
    <source>
        <dbReference type="ARBA" id="ARBA00022723"/>
    </source>
</evidence>
<evidence type="ECO:0000259" key="17">
    <source>
        <dbReference type="PROSITE" id="PS51068"/>
    </source>
</evidence>
<keyword evidence="19" id="KW-1185">Reference proteome</keyword>
<dbReference type="Gene3D" id="3.20.190.10">
    <property type="entry name" value="MutM-like, N-terminal"/>
    <property type="match status" value="1"/>
</dbReference>
<dbReference type="SMART" id="SM01232">
    <property type="entry name" value="H2TH"/>
    <property type="match status" value="1"/>
</dbReference>
<dbReference type="AlphaFoldDB" id="A0A849HI69"/>
<comment type="similarity">
    <text evidence="2">Belongs to the FPG family.</text>
</comment>
<keyword evidence="5" id="KW-0227">DNA damage</keyword>
<gene>
    <name evidence="18" type="ORF">HJG52_16765</name>
</gene>
<dbReference type="Proteomes" id="UP000588586">
    <property type="component" value="Unassembled WGS sequence"/>
</dbReference>
<accession>A0A849HI69</accession>
<dbReference type="SUPFAM" id="SSF46946">
    <property type="entry name" value="S13-like H2TH domain"/>
    <property type="match status" value="1"/>
</dbReference>
<feature type="domain" description="Formamidopyrimidine-DNA glycosylase catalytic" evidence="17">
    <location>
        <begin position="2"/>
        <end position="94"/>
    </location>
</feature>
<keyword evidence="8" id="KW-0862">Zinc</keyword>
<evidence type="ECO:0000256" key="1">
    <source>
        <dbReference type="ARBA" id="ARBA00001947"/>
    </source>
</evidence>
<keyword evidence="4" id="KW-0479">Metal-binding</keyword>
<dbReference type="InterPro" id="IPR010663">
    <property type="entry name" value="Znf_FPG/IleRS"/>
</dbReference>
<dbReference type="EC" id="4.2.99.18" evidence="3"/>
<evidence type="ECO:0000256" key="15">
    <source>
        <dbReference type="PROSITE-ProRule" id="PRU00391"/>
    </source>
</evidence>
<dbReference type="GO" id="GO:0140078">
    <property type="term" value="F:class I DNA-(apurinic or apyrimidinic site) endonuclease activity"/>
    <property type="evidence" value="ECO:0007669"/>
    <property type="project" value="UniProtKB-EC"/>
</dbReference>
<evidence type="ECO:0000256" key="9">
    <source>
        <dbReference type="ARBA" id="ARBA00023125"/>
    </source>
</evidence>
<reference evidence="18 19" key="1">
    <citation type="submission" date="2020-04" db="EMBL/GenBank/DDBJ databases">
        <title>Knoellia sp. isolate from air conditioner.</title>
        <authorList>
            <person name="Chea S."/>
            <person name="Kim D.-U."/>
        </authorList>
    </citation>
    <scope>NUCLEOTIDE SEQUENCE [LARGE SCALE GENOMIC DNA]</scope>
    <source>
        <strain evidence="18 19">DB2414S</strain>
    </source>
</reference>
<keyword evidence="11" id="KW-0456">Lyase</keyword>
<evidence type="ECO:0000259" key="16">
    <source>
        <dbReference type="PROSITE" id="PS51066"/>
    </source>
</evidence>
<dbReference type="InterPro" id="IPR012319">
    <property type="entry name" value="FPG_cat"/>
</dbReference>
<dbReference type="InterPro" id="IPR000214">
    <property type="entry name" value="Znf_DNA_glyclase/AP_lyase"/>
</dbReference>
<dbReference type="Pfam" id="PF06831">
    <property type="entry name" value="H2TH"/>
    <property type="match status" value="1"/>
</dbReference>
<dbReference type="Pfam" id="PF01149">
    <property type="entry name" value="Fapy_DNA_glyco"/>
    <property type="match status" value="1"/>
</dbReference>
<evidence type="ECO:0000313" key="18">
    <source>
        <dbReference type="EMBL" id="NNM47645.1"/>
    </source>
</evidence>
<dbReference type="InterPro" id="IPR010979">
    <property type="entry name" value="Ribosomal_uS13-like_H2TH"/>
</dbReference>
<evidence type="ECO:0000313" key="19">
    <source>
        <dbReference type="Proteomes" id="UP000588586"/>
    </source>
</evidence>
<evidence type="ECO:0000256" key="13">
    <source>
        <dbReference type="ARBA" id="ARBA00023295"/>
    </source>
</evidence>